<dbReference type="EMBL" id="LATX01002123">
    <property type="protein sequence ID" value="KTB34088.1"/>
    <property type="molecule type" value="Genomic_DNA"/>
</dbReference>
<dbReference type="InterPro" id="IPR051714">
    <property type="entry name" value="Znf_CCHC_NABP"/>
</dbReference>
<dbReference type="SUPFAM" id="SSF57756">
    <property type="entry name" value="Retrovirus zinc finger-like domains"/>
    <property type="match status" value="2"/>
</dbReference>
<dbReference type="Pfam" id="PF00098">
    <property type="entry name" value="zf-CCHC"/>
    <property type="match status" value="3"/>
</dbReference>
<dbReference type="GO" id="GO:0008270">
    <property type="term" value="F:zinc ion binding"/>
    <property type="evidence" value="ECO:0007669"/>
    <property type="project" value="UniProtKB-KW"/>
</dbReference>
<feature type="domain" description="CCHC-type" evidence="3">
    <location>
        <begin position="84"/>
        <end position="98"/>
    </location>
</feature>
<dbReference type="Gene3D" id="4.10.60.10">
    <property type="entry name" value="Zinc finger, CCHC-type"/>
    <property type="match status" value="2"/>
</dbReference>
<accession>A0A0W0FCP3</accession>
<evidence type="ECO:0000256" key="2">
    <source>
        <dbReference type="PROSITE-ProRule" id="PRU00047"/>
    </source>
</evidence>
<dbReference type="InterPro" id="IPR001878">
    <property type="entry name" value="Znf_CCHC"/>
</dbReference>
<name>A0A0W0FCP3_MONRR</name>
<dbReference type="SMART" id="SM00343">
    <property type="entry name" value="ZnF_C2HC"/>
    <property type="match status" value="3"/>
</dbReference>
<evidence type="ECO:0000313" key="4">
    <source>
        <dbReference type="EMBL" id="KTB34088.1"/>
    </source>
</evidence>
<dbReference type="GO" id="GO:0003676">
    <property type="term" value="F:nucleic acid binding"/>
    <property type="evidence" value="ECO:0007669"/>
    <property type="project" value="InterPro"/>
</dbReference>
<feature type="domain" description="CCHC-type" evidence="3">
    <location>
        <begin position="42"/>
        <end position="58"/>
    </location>
</feature>
<keyword evidence="2" id="KW-0862">Zinc</keyword>
<sequence>MPFPKDGLREAVLFLWWSWSYPRQALKSECPSLRIQQGSNQKCYNCGRFGHIARACTSGAGGAFASRAPPPGRALNTSTLPPVKCYRCGGPNHMARDCLAAPGTSVTDNTPTGPSAANKNKTCYKCQQEGHIARECPENSEFVG</sequence>
<dbReference type="Proteomes" id="UP000054988">
    <property type="component" value="Unassembled WGS sequence"/>
</dbReference>
<dbReference type="PROSITE" id="PS50158">
    <property type="entry name" value="ZF_CCHC"/>
    <property type="match status" value="3"/>
</dbReference>
<gene>
    <name evidence="4" type="ORF">WG66_13514</name>
</gene>
<keyword evidence="2" id="KW-0863">Zinc-finger</keyword>
<dbReference type="PANTHER" id="PTHR23002">
    <property type="entry name" value="ZINC FINGER CCHC DOMAIN CONTAINING PROTEIN"/>
    <property type="match status" value="1"/>
</dbReference>
<feature type="domain" description="CCHC-type" evidence="3">
    <location>
        <begin position="123"/>
        <end position="138"/>
    </location>
</feature>
<dbReference type="InterPro" id="IPR036875">
    <property type="entry name" value="Znf_CCHC_sf"/>
</dbReference>
<organism evidence="4 5">
    <name type="scientific">Moniliophthora roreri</name>
    <name type="common">Frosty pod rot fungus</name>
    <name type="synonym">Monilia roreri</name>
    <dbReference type="NCBI Taxonomy" id="221103"/>
    <lineage>
        <taxon>Eukaryota</taxon>
        <taxon>Fungi</taxon>
        <taxon>Dikarya</taxon>
        <taxon>Basidiomycota</taxon>
        <taxon>Agaricomycotina</taxon>
        <taxon>Agaricomycetes</taxon>
        <taxon>Agaricomycetidae</taxon>
        <taxon>Agaricales</taxon>
        <taxon>Marasmiineae</taxon>
        <taxon>Marasmiaceae</taxon>
        <taxon>Moniliophthora</taxon>
    </lineage>
</organism>
<evidence type="ECO:0000259" key="3">
    <source>
        <dbReference type="PROSITE" id="PS50158"/>
    </source>
</evidence>
<evidence type="ECO:0000256" key="1">
    <source>
        <dbReference type="ARBA" id="ARBA00022664"/>
    </source>
</evidence>
<protein>
    <recommendedName>
        <fullName evidence="3">CCHC-type domain-containing protein</fullName>
    </recommendedName>
</protein>
<comment type="caution">
    <text evidence="4">The sequence shown here is derived from an EMBL/GenBank/DDBJ whole genome shotgun (WGS) entry which is preliminary data.</text>
</comment>
<dbReference type="AlphaFoldDB" id="A0A0W0FCP3"/>
<reference evidence="4 5" key="1">
    <citation type="submission" date="2015-12" db="EMBL/GenBank/DDBJ databases">
        <title>Draft genome sequence of Moniliophthora roreri, the causal agent of frosty pod rot of cacao.</title>
        <authorList>
            <person name="Aime M.C."/>
            <person name="Diaz-Valderrama J.R."/>
            <person name="Kijpornyongpan T."/>
            <person name="Phillips-Mora W."/>
        </authorList>
    </citation>
    <scope>NUCLEOTIDE SEQUENCE [LARGE SCALE GENOMIC DNA]</scope>
    <source>
        <strain evidence="4 5">MCA 2952</strain>
    </source>
</reference>
<dbReference type="eggNOG" id="KOG4400">
    <property type="taxonomic scope" value="Eukaryota"/>
</dbReference>
<dbReference type="GO" id="GO:0006397">
    <property type="term" value="P:mRNA processing"/>
    <property type="evidence" value="ECO:0007669"/>
    <property type="project" value="UniProtKB-KW"/>
</dbReference>
<keyword evidence="2" id="KW-0479">Metal-binding</keyword>
<proteinExistence type="predicted"/>
<keyword evidence="1" id="KW-0507">mRNA processing</keyword>
<evidence type="ECO:0000313" key="5">
    <source>
        <dbReference type="Proteomes" id="UP000054988"/>
    </source>
</evidence>